<evidence type="ECO:0000313" key="8">
    <source>
        <dbReference type="EMBL" id="CAI5439504.1"/>
    </source>
</evidence>
<evidence type="ECO:0000259" key="7">
    <source>
        <dbReference type="PROSITE" id="PS50888"/>
    </source>
</evidence>
<name>A0A9P1I8F1_9PELO</name>
<evidence type="ECO:0000256" key="1">
    <source>
        <dbReference type="ARBA" id="ARBA00004123"/>
    </source>
</evidence>
<keyword evidence="2" id="KW-0805">Transcription regulation</keyword>
<feature type="domain" description="BHLH" evidence="7">
    <location>
        <begin position="286"/>
        <end position="341"/>
    </location>
</feature>
<evidence type="ECO:0000256" key="5">
    <source>
        <dbReference type="ARBA" id="ARBA00023242"/>
    </source>
</evidence>
<feature type="region of interest" description="Disordered" evidence="6">
    <location>
        <begin position="228"/>
        <end position="298"/>
    </location>
</feature>
<keyword evidence="4" id="KW-0804">Transcription</keyword>
<sequence length="388" mass="41329">MSDQNAQPSGATPQVSAQVAASSIPPPMLPPTPYDYPYGLDPIQMTDYWNAGAYPNLAHHYAPPPMPAELVDYNYQPILPPVPVAEVSAGATTAGDAGTQDAGKNNASDVLELKTSIPASSSTSSTTPAVVPTTSNPPPPPVQIDQMSQMYGAWTGGYPAYTMPSGITDDKAGTSSNNPYLPLGAGYPFGADAGDISSFYAHPASGLADAPLTDYGISPHFDPTPYGNLGGMSASAARSEKAQNAMRASGRRRGAASAAPSGIPTRHSSSSRLSDNESVSDEKDTDRRSQNNARERVRVRDINSAFKELGRMCTTHNPTTSERAQTKLGILHQAVSVITQLEEQVRQRNMNPKVMVGLKRKNEEEGKLKLHDGPDATTPFQQHHRFNQ</sequence>
<dbReference type="Pfam" id="PF00010">
    <property type="entry name" value="HLH"/>
    <property type="match status" value="1"/>
</dbReference>
<feature type="region of interest" description="Disordered" evidence="6">
    <location>
        <begin position="1"/>
        <end position="35"/>
    </location>
</feature>
<gene>
    <name evidence="8" type="ORF">CAMP_LOCUS2141</name>
</gene>
<protein>
    <recommendedName>
        <fullName evidence="7">BHLH domain-containing protein</fullName>
    </recommendedName>
</protein>
<dbReference type="GO" id="GO:0000981">
    <property type="term" value="F:DNA-binding transcription factor activity, RNA polymerase II-specific"/>
    <property type="evidence" value="ECO:0007669"/>
    <property type="project" value="TreeGrafter"/>
</dbReference>
<dbReference type="Gene3D" id="4.10.280.10">
    <property type="entry name" value="Helix-loop-helix DNA-binding domain"/>
    <property type="match status" value="1"/>
</dbReference>
<feature type="region of interest" description="Disordered" evidence="6">
    <location>
        <begin position="116"/>
        <end position="145"/>
    </location>
</feature>
<dbReference type="InterPro" id="IPR011598">
    <property type="entry name" value="bHLH_dom"/>
</dbReference>
<dbReference type="SUPFAM" id="SSF47459">
    <property type="entry name" value="HLH, helix-loop-helix DNA-binding domain"/>
    <property type="match status" value="1"/>
</dbReference>
<feature type="compositionally biased region" description="Pro residues" evidence="6">
    <location>
        <begin position="24"/>
        <end position="34"/>
    </location>
</feature>
<dbReference type="GO" id="GO:0005634">
    <property type="term" value="C:nucleus"/>
    <property type="evidence" value="ECO:0007669"/>
    <property type="project" value="UniProtKB-SubCell"/>
</dbReference>
<comment type="subcellular location">
    <subcellularLocation>
        <location evidence="1">Nucleus</location>
    </subcellularLocation>
</comment>
<feature type="compositionally biased region" description="Basic and acidic residues" evidence="6">
    <location>
        <begin position="280"/>
        <end position="298"/>
    </location>
</feature>
<keyword evidence="5" id="KW-0539">Nucleus</keyword>
<evidence type="ECO:0000256" key="6">
    <source>
        <dbReference type="SAM" id="MobiDB-lite"/>
    </source>
</evidence>
<dbReference type="PANTHER" id="PTHR11793:SF13">
    <property type="entry name" value="PROTEIN DAUGHTERLESS"/>
    <property type="match status" value="1"/>
</dbReference>
<feature type="compositionally biased region" description="Polar residues" evidence="6">
    <location>
        <begin position="266"/>
        <end position="277"/>
    </location>
</feature>
<dbReference type="PROSITE" id="PS50888">
    <property type="entry name" value="BHLH"/>
    <property type="match status" value="1"/>
</dbReference>
<dbReference type="PANTHER" id="PTHR11793">
    <property type="entry name" value="BASIC HELIX-LOOP-HELIX TRANSCRIPTION FACTOR"/>
    <property type="match status" value="1"/>
</dbReference>
<evidence type="ECO:0000313" key="9">
    <source>
        <dbReference type="Proteomes" id="UP001152747"/>
    </source>
</evidence>
<dbReference type="Proteomes" id="UP001152747">
    <property type="component" value="Unassembled WGS sequence"/>
</dbReference>
<proteinExistence type="predicted"/>
<dbReference type="CDD" id="cd18943">
    <property type="entry name" value="bHLH_E-protein_E47-like"/>
    <property type="match status" value="1"/>
</dbReference>
<dbReference type="EMBL" id="CANHGI010000001">
    <property type="protein sequence ID" value="CAI5439504.1"/>
    <property type="molecule type" value="Genomic_DNA"/>
</dbReference>
<feature type="region of interest" description="Disordered" evidence="6">
    <location>
        <begin position="368"/>
        <end position="388"/>
    </location>
</feature>
<keyword evidence="3" id="KW-0238">DNA-binding</keyword>
<dbReference type="GO" id="GO:0005667">
    <property type="term" value="C:transcription regulator complex"/>
    <property type="evidence" value="ECO:0007669"/>
    <property type="project" value="TreeGrafter"/>
</dbReference>
<evidence type="ECO:0000256" key="4">
    <source>
        <dbReference type="ARBA" id="ARBA00023163"/>
    </source>
</evidence>
<dbReference type="FunFam" id="4.10.280.10:FF:000132">
    <property type="entry name" value="CRE-HLH-2 protein"/>
    <property type="match status" value="1"/>
</dbReference>
<organism evidence="8 9">
    <name type="scientific">Caenorhabditis angaria</name>
    <dbReference type="NCBI Taxonomy" id="860376"/>
    <lineage>
        <taxon>Eukaryota</taxon>
        <taxon>Metazoa</taxon>
        <taxon>Ecdysozoa</taxon>
        <taxon>Nematoda</taxon>
        <taxon>Chromadorea</taxon>
        <taxon>Rhabditida</taxon>
        <taxon>Rhabditina</taxon>
        <taxon>Rhabditomorpha</taxon>
        <taxon>Rhabditoidea</taxon>
        <taxon>Rhabditidae</taxon>
        <taxon>Peloderinae</taxon>
        <taxon>Caenorhabditis</taxon>
    </lineage>
</organism>
<dbReference type="InterPro" id="IPR051098">
    <property type="entry name" value="NeuroDiff_E-box_TFs"/>
</dbReference>
<dbReference type="GO" id="GO:0046983">
    <property type="term" value="F:protein dimerization activity"/>
    <property type="evidence" value="ECO:0007669"/>
    <property type="project" value="InterPro"/>
</dbReference>
<keyword evidence="9" id="KW-1185">Reference proteome</keyword>
<dbReference type="GO" id="GO:0000785">
    <property type="term" value="C:chromatin"/>
    <property type="evidence" value="ECO:0007669"/>
    <property type="project" value="TreeGrafter"/>
</dbReference>
<dbReference type="InterPro" id="IPR036638">
    <property type="entry name" value="HLH_DNA-bd_sf"/>
</dbReference>
<dbReference type="AlphaFoldDB" id="A0A9P1I8F1"/>
<comment type="caution">
    <text evidence="8">The sequence shown here is derived from an EMBL/GenBank/DDBJ whole genome shotgun (WGS) entry which is preliminary data.</text>
</comment>
<accession>A0A9P1I8F1</accession>
<evidence type="ECO:0000256" key="3">
    <source>
        <dbReference type="ARBA" id="ARBA00023125"/>
    </source>
</evidence>
<feature type="compositionally biased region" description="Polar residues" evidence="6">
    <location>
        <begin position="1"/>
        <end position="21"/>
    </location>
</feature>
<dbReference type="OrthoDB" id="10034090at2759"/>
<feature type="compositionally biased region" description="Low complexity" evidence="6">
    <location>
        <begin position="116"/>
        <end position="134"/>
    </location>
</feature>
<dbReference type="SMART" id="SM00353">
    <property type="entry name" value="HLH"/>
    <property type="match status" value="1"/>
</dbReference>
<evidence type="ECO:0000256" key="2">
    <source>
        <dbReference type="ARBA" id="ARBA00023015"/>
    </source>
</evidence>
<dbReference type="GO" id="GO:0000978">
    <property type="term" value="F:RNA polymerase II cis-regulatory region sequence-specific DNA binding"/>
    <property type="evidence" value="ECO:0007669"/>
    <property type="project" value="TreeGrafter"/>
</dbReference>
<reference evidence="8" key="1">
    <citation type="submission" date="2022-11" db="EMBL/GenBank/DDBJ databases">
        <authorList>
            <person name="Kikuchi T."/>
        </authorList>
    </citation>
    <scope>NUCLEOTIDE SEQUENCE</scope>
    <source>
        <strain evidence="8">PS1010</strain>
    </source>
</reference>